<dbReference type="EMBL" id="BMRB01000001">
    <property type="protein sequence ID" value="GGS14784.1"/>
    <property type="molecule type" value="Genomic_DNA"/>
</dbReference>
<dbReference type="AlphaFoldDB" id="A0A918G360"/>
<reference evidence="4" key="2">
    <citation type="submission" date="2020-09" db="EMBL/GenBank/DDBJ databases">
        <authorList>
            <person name="Sun Q."/>
            <person name="Ohkuma M."/>
        </authorList>
    </citation>
    <scope>NUCLEOTIDE SEQUENCE</scope>
    <source>
        <strain evidence="4">JCM 3276</strain>
    </source>
</reference>
<sequence length="267" mass="28473">MLADVLPFLVCPHCGEGLAADVGVLRCPRLHSFDVAKQGYVTLLRGAPAAGDTAEMVAARAGFLAAGHYDPLVRALADWRAPGLVVDAGAGTGFYLSALLDDGPGIALDSSKPALRRAARAHPRIGAVACDLWQPLPVRTAAASLVLNVFAPRNPPELRRVLRDGGTLLVAAPTSGHLAELVSELDLLTVDEDKQDRIDARLAPFFTVRDQRLCEFTLTLDRDDVRALIGMGPNAFHARQDRDERIAAMPTPVQVTASVVVTAYRAC</sequence>
<feature type="binding site" evidence="1">
    <location>
        <position position="27"/>
    </location>
    <ligand>
        <name>Zn(2+)</name>
        <dbReference type="ChEBI" id="CHEBI:29105"/>
    </ligand>
</feature>
<dbReference type="RefSeq" id="WP_189208497.1">
    <property type="nucleotide sequence ID" value="NZ_BMRB01000001.1"/>
</dbReference>
<keyword evidence="5" id="KW-1185">Reference proteome</keyword>
<feature type="binding site" evidence="2">
    <location>
        <position position="69"/>
    </location>
    <ligand>
        <name>S-adenosyl-L-methionine</name>
        <dbReference type="ChEBI" id="CHEBI:59789"/>
    </ligand>
</feature>
<keyword evidence="2" id="KW-0949">S-adenosyl-L-methionine</keyword>
<organism evidence="4 5">
    <name type="scientific">Actinokineospora fastidiosa</name>
    <dbReference type="NCBI Taxonomy" id="1816"/>
    <lineage>
        <taxon>Bacteria</taxon>
        <taxon>Bacillati</taxon>
        <taxon>Actinomycetota</taxon>
        <taxon>Actinomycetes</taxon>
        <taxon>Pseudonocardiales</taxon>
        <taxon>Pseudonocardiaceae</taxon>
        <taxon>Actinokineospora</taxon>
    </lineage>
</organism>
<dbReference type="PIRSF" id="PIRSF018249">
    <property type="entry name" value="MyrA_prd"/>
    <property type="match status" value="1"/>
</dbReference>
<evidence type="ECO:0000256" key="1">
    <source>
        <dbReference type="PIRSR" id="PIRSR018249-1"/>
    </source>
</evidence>
<evidence type="ECO:0000313" key="4">
    <source>
        <dbReference type="EMBL" id="GGS14784.1"/>
    </source>
</evidence>
<feature type="binding site" evidence="2">
    <location>
        <position position="177"/>
    </location>
    <ligand>
        <name>S-adenosyl-L-methionine</name>
        <dbReference type="ChEBI" id="CHEBI:59789"/>
    </ligand>
</feature>
<evidence type="ECO:0000313" key="5">
    <source>
        <dbReference type="Proteomes" id="UP000660680"/>
    </source>
</evidence>
<dbReference type="Gene3D" id="3.40.50.150">
    <property type="entry name" value="Vaccinia Virus protein VP39"/>
    <property type="match status" value="1"/>
</dbReference>
<feature type="binding site" evidence="2">
    <location>
        <begin position="92"/>
        <end position="93"/>
    </location>
    <ligand>
        <name>S-adenosyl-L-methionine</name>
        <dbReference type="ChEBI" id="CHEBI:59789"/>
    </ligand>
</feature>
<dbReference type="InterPro" id="IPR048647">
    <property type="entry name" value="RlmA_N"/>
</dbReference>
<dbReference type="Proteomes" id="UP000660680">
    <property type="component" value="Unassembled WGS sequence"/>
</dbReference>
<comment type="caution">
    <text evidence="4">The sequence shown here is derived from an EMBL/GenBank/DDBJ whole genome shotgun (WGS) entry which is preliminary data.</text>
</comment>
<feature type="binding site" evidence="1">
    <location>
        <position position="14"/>
    </location>
    <ligand>
        <name>Zn(2+)</name>
        <dbReference type="ChEBI" id="CHEBI:29105"/>
    </ligand>
</feature>
<reference evidence="4" key="1">
    <citation type="journal article" date="2014" name="Int. J. Syst. Evol. Microbiol.">
        <title>Complete genome sequence of Corynebacterium casei LMG S-19264T (=DSM 44701T), isolated from a smear-ripened cheese.</title>
        <authorList>
            <consortium name="US DOE Joint Genome Institute (JGI-PGF)"/>
            <person name="Walter F."/>
            <person name="Albersmeier A."/>
            <person name="Kalinowski J."/>
            <person name="Ruckert C."/>
        </authorList>
    </citation>
    <scope>NUCLEOTIDE SEQUENCE</scope>
    <source>
        <strain evidence="4">JCM 3276</strain>
    </source>
</reference>
<feature type="binding site" evidence="1">
    <location>
        <position position="11"/>
    </location>
    <ligand>
        <name>Zn(2+)</name>
        <dbReference type="ChEBI" id="CHEBI:29105"/>
    </ligand>
</feature>
<dbReference type="GO" id="GO:0008168">
    <property type="term" value="F:methyltransferase activity"/>
    <property type="evidence" value="ECO:0007669"/>
    <property type="project" value="InterPro"/>
</dbReference>
<evidence type="ECO:0000256" key="2">
    <source>
        <dbReference type="PIRSR" id="PIRSR018249-2"/>
    </source>
</evidence>
<gene>
    <name evidence="4" type="primary">rrmA</name>
    <name evidence="4" type="ORF">GCM10010171_03370</name>
</gene>
<dbReference type="InterPro" id="IPR029063">
    <property type="entry name" value="SAM-dependent_MTases_sf"/>
</dbReference>
<dbReference type="SUPFAM" id="SSF53335">
    <property type="entry name" value="S-adenosyl-L-methionine-dependent methyltransferases"/>
    <property type="match status" value="1"/>
</dbReference>
<dbReference type="GO" id="GO:0046872">
    <property type="term" value="F:metal ion binding"/>
    <property type="evidence" value="ECO:0007669"/>
    <property type="project" value="UniProtKB-KW"/>
</dbReference>
<feature type="binding site" evidence="1">
    <location>
        <position position="31"/>
    </location>
    <ligand>
        <name>Zn(2+)</name>
        <dbReference type="ChEBI" id="CHEBI:29105"/>
    </ligand>
</feature>
<protein>
    <submittedName>
        <fullName evidence="4">rRNA (Guanine-N1)-methyltransferase</fullName>
    </submittedName>
</protein>
<dbReference type="InterPro" id="IPR016718">
    <property type="entry name" value="rRNA_m1G-MeTrfase_A_prd"/>
</dbReference>
<dbReference type="Pfam" id="PF21302">
    <property type="entry name" value="Zn_ribbon_RlmA"/>
    <property type="match status" value="1"/>
</dbReference>
<evidence type="ECO:0000259" key="3">
    <source>
        <dbReference type="Pfam" id="PF21302"/>
    </source>
</evidence>
<name>A0A918G360_9PSEU</name>
<feature type="domain" description="23S rRNA (guanine(745)-N(1))-methyltransferase N-terminal" evidence="3">
    <location>
        <begin position="10"/>
        <end position="44"/>
    </location>
</feature>
<accession>A0A918G360</accession>
<keyword evidence="1" id="KW-0862">Zinc</keyword>
<proteinExistence type="predicted"/>
<keyword evidence="1" id="KW-0479">Metal-binding</keyword>